<evidence type="ECO:0000313" key="3">
    <source>
        <dbReference type="EMBL" id="KDR84330.1"/>
    </source>
</evidence>
<evidence type="ECO:0000259" key="2">
    <source>
        <dbReference type="SMART" id="SM00458"/>
    </source>
</evidence>
<dbReference type="PROSITE" id="PS50231">
    <property type="entry name" value="RICIN_B_LECTIN"/>
    <property type="match status" value="1"/>
</dbReference>
<dbReference type="OrthoDB" id="6770063at2759"/>
<dbReference type="Pfam" id="PF00652">
    <property type="entry name" value="Ricin_B_lectin"/>
    <property type="match status" value="1"/>
</dbReference>
<keyword evidence="4" id="KW-1185">Reference proteome</keyword>
<dbReference type="InterPro" id="IPR035992">
    <property type="entry name" value="Ricin_B-like_lectins"/>
</dbReference>
<evidence type="ECO:0000256" key="1">
    <source>
        <dbReference type="SAM" id="SignalP"/>
    </source>
</evidence>
<evidence type="ECO:0000313" key="4">
    <source>
        <dbReference type="Proteomes" id="UP000027222"/>
    </source>
</evidence>
<sequence length="301" mass="31990">MIVSVWYLLALTWAAHAQRQYTVVNNCPSPVALYIGGTFDSTLATGGSTTKSLGVDAGFFYTTVNGGTATGGATRAGFYGDSNSIYYYIVKDTAHFNTGISITPNHPPSGGFCAVARCDDVSCTNAFSQPPTGFPPPASTPPTPPVYSCPHSDIAYTITFCPSGSFPGAVTPTALHPNGNTNKCMDVRGANYANGTPVQIYDCNGTGAQKWVLNRENTKVQVAGTNFCLDAGSTPGNGVGMKIWQCYDNLPAQLWYYAPDNTLILSGSAYCLDLTNGVLTNSNQLQTWQCFSGNLNQIWTQ</sequence>
<dbReference type="Gene3D" id="2.80.10.50">
    <property type="match status" value="2"/>
</dbReference>
<dbReference type="SMART" id="SM00458">
    <property type="entry name" value="RICIN"/>
    <property type="match status" value="1"/>
</dbReference>
<dbReference type="SUPFAM" id="SSF49870">
    <property type="entry name" value="Osmotin, thaumatin-like protein"/>
    <property type="match status" value="1"/>
</dbReference>
<proteinExistence type="predicted"/>
<dbReference type="HOGENOM" id="CLU_912515_0_0_1"/>
<accession>A0A067TM70</accession>
<gene>
    <name evidence="3" type="ORF">GALMADRAFT_237117</name>
</gene>
<dbReference type="Proteomes" id="UP000027222">
    <property type="component" value="Unassembled WGS sequence"/>
</dbReference>
<name>A0A067TM70_GALM3</name>
<dbReference type="SUPFAM" id="SSF50370">
    <property type="entry name" value="Ricin B-like lectins"/>
    <property type="match status" value="1"/>
</dbReference>
<dbReference type="InterPro" id="IPR000772">
    <property type="entry name" value="Ricin_B_lectin"/>
</dbReference>
<reference evidence="4" key="1">
    <citation type="journal article" date="2014" name="Proc. Natl. Acad. Sci. U.S.A.">
        <title>Extensive sampling of basidiomycete genomes demonstrates inadequacy of the white-rot/brown-rot paradigm for wood decay fungi.</title>
        <authorList>
            <person name="Riley R."/>
            <person name="Salamov A.A."/>
            <person name="Brown D.W."/>
            <person name="Nagy L.G."/>
            <person name="Floudas D."/>
            <person name="Held B.W."/>
            <person name="Levasseur A."/>
            <person name="Lombard V."/>
            <person name="Morin E."/>
            <person name="Otillar R."/>
            <person name="Lindquist E.A."/>
            <person name="Sun H."/>
            <person name="LaButti K.M."/>
            <person name="Schmutz J."/>
            <person name="Jabbour D."/>
            <person name="Luo H."/>
            <person name="Baker S.E."/>
            <person name="Pisabarro A.G."/>
            <person name="Walton J.D."/>
            <person name="Blanchette R.A."/>
            <person name="Henrissat B."/>
            <person name="Martin F."/>
            <person name="Cullen D."/>
            <person name="Hibbett D.S."/>
            <person name="Grigoriev I.V."/>
        </authorList>
    </citation>
    <scope>NUCLEOTIDE SEQUENCE [LARGE SCALE GENOMIC DNA]</scope>
    <source>
        <strain evidence="4">CBS 339.88</strain>
    </source>
</reference>
<dbReference type="CDD" id="cd00161">
    <property type="entry name" value="beta-trefoil_Ricin-like"/>
    <property type="match status" value="1"/>
</dbReference>
<dbReference type="EMBL" id="KL142368">
    <property type="protein sequence ID" value="KDR84330.1"/>
    <property type="molecule type" value="Genomic_DNA"/>
</dbReference>
<dbReference type="STRING" id="685588.A0A067TM70"/>
<dbReference type="AlphaFoldDB" id="A0A067TM70"/>
<organism evidence="3 4">
    <name type="scientific">Galerina marginata (strain CBS 339.88)</name>
    <dbReference type="NCBI Taxonomy" id="685588"/>
    <lineage>
        <taxon>Eukaryota</taxon>
        <taxon>Fungi</taxon>
        <taxon>Dikarya</taxon>
        <taxon>Basidiomycota</taxon>
        <taxon>Agaricomycotina</taxon>
        <taxon>Agaricomycetes</taxon>
        <taxon>Agaricomycetidae</taxon>
        <taxon>Agaricales</taxon>
        <taxon>Agaricineae</taxon>
        <taxon>Strophariaceae</taxon>
        <taxon>Galerina</taxon>
    </lineage>
</organism>
<protein>
    <recommendedName>
        <fullName evidence="2">Ricin B lectin domain-containing protein</fullName>
    </recommendedName>
</protein>
<feature type="domain" description="Ricin B lectin" evidence="2">
    <location>
        <begin position="171"/>
        <end position="301"/>
    </location>
</feature>
<dbReference type="InterPro" id="IPR037176">
    <property type="entry name" value="Osmotin/thaumatin-like_sf"/>
</dbReference>
<feature type="chain" id="PRO_5001647032" description="Ricin B lectin domain-containing protein" evidence="1">
    <location>
        <begin position="18"/>
        <end position="301"/>
    </location>
</feature>
<keyword evidence="1" id="KW-0732">Signal</keyword>
<feature type="signal peptide" evidence="1">
    <location>
        <begin position="1"/>
        <end position="17"/>
    </location>
</feature>